<organism evidence="3 4">
    <name type="scientific">Desulfamplus magnetovallimortis</name>
    <dbReference type="NCBI Taxonomy" id="1246637"/>
    <lineage>
        <taxon>Bacteria</taxon>
        <taxon>Pseudomonadati</taxon>
        <taxon>Thermodesulfobacteriota</taxon>
        <taxon>Desulfobacteria</taxon>
        <taxon>Desulfobacterales</taxon>
        <taxon>Desulfobacteraceae</taxon>
        <taxon>Desulfamplus</taxon>
    </lineage>
</organism>
<dbReference type="OrthoDB" id="9787818at2"/>
<keyword evidence="1" id="KW-0472">Membrane</keyword>
<dbReference type="AlphaFoldDB" id="A0A1W1HIX8"/>
<feature type="transmembrane region" description="Helical" evidence="1">
    <location>
        <begin position="227"/>
        <end position="245"/>
    </location>
</feature>
<gene>
    <name evidence="3" type="ORF">MTBBW1_730014</name>
</gene>
<dbReference type="GO" id="GO:0016301">
    <property type="term" value="F:kinase activity"/>
    <property type="evidence" value="ECO:0007669"/>
    <property type="project" value="UniProtKB-KW"/>
</dbReference>
<feature type="transmembrane region" description="Helical" evidence="1">
    <location>
        <begin position="36"/>
        <end position="56"/>
    </location>
</feature>
<keyword evidence="1" id="KW-0812">Transmembrane</keyword>
<keyword evidence="3" id="KW-0418">Kinase</keyword>
<accession>A0A1W1HIX8</accession>
<keyword evidence="1" id="KW-1133">Transmembrane helix</keyword>
<proteinExistence type="predicted"/>
<evidence type="ECO:0000259" key="2">
    <source>
        <dbReference type="Pfam" id="PF17159"/>
    </source>
</evidence>
<feature type="transmembrane region" description="Helical" evidence="1">
    <location>
        <begin position="108"/>
        <end position="127"/>
    </location>
</feature>
<evidence type="ECO:0000313" key="4">
    <source>
        <dbReference type="Proteomes" id="UP000191931"/>
    </source>
</evidence>
<sequence length="269" mass="30681">MSAETVTAKKRNVINQVIFIIAAGLLLYMLRLHSFLLFHTFVELVGVGVALGIFFITWNARDNIDNHFFLFVGICHFFIAIISLLHTLAYKGMNIFHGFDANLPTQLWIMGGYLQCSSFAAAQFFFNKKVNPHALFYTGLLMIIVITAMAFEGWFPDCYIEGQGLTIFKKLSELVICLTLIASIIPIRRTKLLTDSLKTTLTAALIVNSLSRLAFILYVGVYDISNLLGHVCYLVYVYFIYRLIIEESMTKPQNILFSRLKRKKMSWKS</sequence>
<feature type="transmembrane region" description="Helical" evidence="1">
    <location>
        <begin position="12"/>
        <end position="30"/>
    </location>
</feature>
<name>A0A1W1HIX8_9BACT</name>
<dbReference type="InterPro" id="IPR033425">
    <property type="entry name" value="MASE3"/>
</dbReference>
<dbReference type="STRING" id="1246637.MTBBW1_730014"/>
<evidence type="ECO:0000313" key="3">
    <source>
        <dbReference type="EMBL" id="SLM32461.1"/>
    </source>
</evidence>
<dbReference type="Pfam" id="PF17159">
    <property type="entry name" value="MASE3"/>
    <property type="match status" value="1"/>
</dbReference>
<keyword evidence="3" id="KW-0808">Transferase</keyword>
<feature type="transmembrane region" description="Helical" evidence="1">
    <location>
        <begin position="199"/>
        <end position="221"/>
    </location>
</feature>
<dbReference type="EMBL" id="FWEV01000318">
    <property type="protein sequence ID" value="SLM32461.1"/>
    <property type="molecule type" value="Genomic_DNA"/>
</dbReference>
<dbReference type="Proteomes" id="UP000191931">
    <property type="component" value="Unassembled WGS sequence"/>
</dbReference>
<feature type="transmembrane region" description="Helical" evidence="1">
    <location>
        <begin position="134"/>
        <end position="155"/>
    </location>
</feature>
<feature type="transmembrane region" description="Helical" evidence="1">
    <location>
        <begin position="68"/>
        <end position="88"/>
    </location>
</feature>
<feature type="transmembrane region" description="Helical" evidence="1">
    <location>
        <begin position="167"/>
        <end position="187"/>
    </location>
</feature>
<dbReference type="RefSeq" id="WP_080802272.1">
    <property type="nucleotide sequence ID" value="NZ_LT828543.1"/>
</dbReference>
<reference evidence="3 4" key="1">
    <citation type="submission" date="2017-03" db="EMBL/GenBank/DDBJ databases">
        <authorList>
            <person name="Afonso C.L."/>
            <person name="Miller P.J."/>
            <person name="Scott M.A."/>
            <person name="Spackman E."/>
            <person name="Goraichik I."/>
            <person name="Dimitrov K.M."/>
            <person name="Suarez D.L."/>
            <person name="Swayne D.E."/>
        </authorList>
    </citation>
    <scope>NUCLEOTIDE SEQUENCE [LARGE SCALE GENOMIC DNA]</scope>
    <source>
        <strain evidence="3">PRJEB14757</strain>
    </source>
</reference>
<protein>
    <submittedName>
        <fullName evidence="3">Integral membrane sensor hybrid histidine kinase</fullName>
    </submittedName>
</protein>
<keyword evidence="4" id="KW-1185">Reference proteome</keyword>
<feature type="domain" description="Membrane-associated sensor" evidence="2">
    <location>
        <begin position="31"/>
        <end position="252"/>
    </location>
</feature>
<evidence type="ECO:0000256" key="1">
    <source>
        <dbReference type="SAM" id="Phobius"/>
    </source>
</evidence>